<feature type="region of interest" description="Disordered" evidence="1">
    <location>
        <begin position="83"/>
        <end position="115"/>
    </location>
</feature>
<reference evidence="2 3" key="1">
    <citation type="submission" date="2019-05" db="EMBL/GenBank/DDBJ databases">
        <title>Emergence of the Ug99 lineage of the wheat stem rust pathogen through somatic hybridization.</title>
        <authorList>
            <person name="Li F."/>
            <person name="Upadhyaya N.M."/>
            <person name="Sperschneider J."/>
            <person name="Matny O."/>
            <person name="Nguyen-Phuc H."/>
            <person name="Mago R."/>
            <person name="Raley C."/>
            <person name="Miller M.E."/>
            <person name="Silverstein K.A.T."/>
            <person name="Henningsen E."/>
            <person name="Hirsch C.D."/>
            <person name="Visser B."/>
            <person name="Pretorius Z.A."/>
            <person name="Steffenson B.J."/>
            <person name="Schwessinger B."/>
            <person name="Dodds P.N."/>
            <person name="Figueroa M."/>
        </authorList>
    </citation>
    <scope>NUCLEOTIDE SEQUENCE [LARGE SCALE GENOMIC DNA]</scope>
    <source>
        <strain evidence="2 3">Ug99</strain>
    </source>
</reference>
<dbReference type="AlphaFoldDB" id="A0A5B0MSJ9"/>
<gene>
    <name evidence="2" type="ORF">PGTUg99_021131</name>
</gene>
<sequence length="155" mass="17008">MLWVGHMGQNPEWLKTGSQSVATDPMFSAWMDAINKGGVKKGGVYLKMANPSNDQSHAADNNLMGQTVWRHQAQMATLMAALDKRPNPAGPTPGTLSQPLAIGQTPFDQDDDAEDLCDDDFDAQRIIEEKIFQKYAGNTGVDPRHTVYPHPTDVN</sequence>
<proteinExistence type="predicted"/>
<evidence type="ECO:0000313" key="3">
    <source>
        <dbReference type="Proteomes" id="UP000325313"/>
    </source>
</evidence>
<protein>
    <submittedName>
        <fullName evidence="2">Uncharacterized protein</fullName>
    </submittedName>
</protein>
<organism evidence="2 3">
    <name type="scientific">Puccinia graminis f. sp. tritici</name>
    <dbReference type="NCBI Taxonomy" id="56615"/>
    <lineage>
        <taxon>Eukaryota</taxon>
        <taxon>Fungi</taxon>
        <taxon>Dikarya</taxon>
        <taxon>Basidiomycota</taxon>
        <taxon>Pucciniomycotina</taxon>
        <taxon>Pucciniomycetes</taxon>
        <taxon>Pucciniales</taxon>
        <taxon>Pucciniaceae</taxon>
        <taxon>Puccinia</taxon>
    </lineage>
</organism>
<dbReference type="Proteomes" id="UP000325313">
    <property type="component" value="Unassembled WGS sequence"/>
</dbReference>
<dbReference type="EMBL" id="VDEP01000445">
    <property type="protein sequence ID" value="KAA1079006.1"/>
    <property type="molecule type" value="Genomic_DNA"/>
</dbReference>
<accession>A0A5B0MSJ9</accession>
<comment type="caution">
    <text evidence="2">The sequence shown here is derived from an EMBL/GenBank/DDBJ whole genome shotgun (WGS) entry which is preliminary data.</text>
</comment>
<evidence type="ECO:0000313" key="2">
    <source>
        <dbReference type="EMBL" id="KAA1079006.1"/>
    </source>
</evidence>
<evidence type="ECO:0000256" key="1">
    <source>
        <dbReference type="SAM" id="MobiDB-lite"/>
    </source>
</evidence>
<name>A0A5B0MSJ9_PUCGR</name>